<evidence type="ECO:0000313" key="7">
    <source>
        <dbReference type="Proteomes" id="UP001291623"/>
    </source>
</evidence>
<proteinExistence type="inferred from homology"/>
<dbReference type="GO" id="GO:0005874">
    <property type="term" value="C:microtubule"/>
    <property type="evidence" value="ECO:0007669"/>
    <property type="project" value="UniProtKB-KW"/>
</dbReference>
<dbReference type="SMART" id="SM00129">
    <property type="entry name" value="KISc"/>
    <property type="match status" value="1"/>
</dbReference>
<dbReference type="PANTHER" id="PTHR47969">
    <property type="entry name" value="CHROMOSOME-ASSOCIATED KINESIN KIF4A-RELATED"/>
    <property type="match status" value="1"/>
</dbReference>
<dbReference type="GO" id="GO:0005524">
    <property type="term" value="F:ATP binding"/>
    <property type="evidence" value="ECO:0007669"/>
    <property type="project" value="UniProtKB-UniRule"/>
</dbReference>
<keyword evidence="4" id="KW-0547">Nucleotide-binding</keyword>
<dbReference type="SUPFAM" id="SSF47781">
    <property type="entry name" value="RuvA domain 2-like"/>
    <property type="match status" value="1"/>
</dbReference>
<keyword evidence="2 4" id="KW-0505">Motor protein</keyword>
<evidence type="ECO:0000256" key="2">
    <source>
        <dbReference type="ARBA" id="ARBA00023175"/>
    </source>
</evidence>
<evidence type="ECO:0000256" key="1">
    <source>
        <dbReference type="ARBA" id="ARBA00022701"/>
    </source>
</evidence>
<accession>A0AAE1V0U2</accession>
<dbReference type="Gene3D" id="1.10.150.280">
    <property type="entry name" value="AF1531-like domain"/>
    <property type="match status" value="1"/>
</dbReference>
<feature type="binding site" evidence="4">
    <location>
        <begin position="115"/>
        <end position="122"/>
    </location>
    <ligand>
        <name>ATP</name>
        <dbReference type="ChEBI" id="CHEBI:30616"/>
    </ligand>
</feature>
<dbReference type="InterPro" id="IPR010994">
    <property type="entry name" value="RuvA_2-like"/>
</dbReference>
<dbReference type="SUPFAM" id="SSF52540">
    <property type="entry name" value="P-loop containing nucleoside triphosphate hydrolases"/>
    <property type="match status" value="1"/>
</dbReference>
<dbReference type="InterPro" id="IPR001752">
    <property type="entry name" value="Kinesin_motor_dom"/>
</dbReference>
<dbReference type="InterPro" id="IPR036961">
    <property type="entry name" value="Kinesin_motor_dom_sf"/>
</dbReference>
<dbReference type="GO" id="GO:0007018">
    <property type="term" value="P:microtubule-based movement"/>
    <property type="evidence" value="ECO:0007669"/>
    <property type="project" value="InterPro"/>
</dbReference>
<feature type="domain" description="Kinesin motor" evidence="5">
    <location>
        <begin position="19"/>
        <end position="346"/>
    </location>
</feature>
<keyword evidence="1" id="KW-0493">Microtubule</keyword>
<dbReference type="GO" id="GO:0003777">
    <property type="term" value="F:microtubule motor activity"/>
    <property type="evidence" value="ECO:0007669"/>
    <property type="project" value="InterPro"/>
</dbReference>
<comment type="caution">
    <text evidence="6">The sequence shown here is derived from an EMBL/GenBank/DDBJ whole genome shotgun (WGS) entry which is preliminary data.</text>
</comment>
<dbReference type="PANTHER" id="PTHR47969:SF9">
    <property type="entry name" value="KINESIN-LIKE PROTEIN"/>
    <property type="match status" value="1"/>
</dbReference>
<evidence type="ECO:0000256" key="4">
    <source>
        <dbReference type="PROSITE-ProRule" id="PRU00283"/>
    </source>
</evidence>
<dbReference type="PRINTS" id="PR00380">
    <property type="entry name" value="KINESINHEAVY"/>
</dbReference>
<dbReference type="Proteomes" id="UP001291623">
    <property type="component" value="Unassembled WGS sequence"/>
</dbReference>
<organism evidence="6 7">
    <name type="scientific">Anisodus tanguticus</name>
    <dbReference type="NCBI Taxonomy" id="243964"/>
    <lineage>
        <taxon>Eukaryota</taxon>
        <taxon>Viridiplantae</taxon>
        <taxon>Streptophyta</taxon>
        <taxon>Embryophyta</taxon>
        <taxon>Tracheophyta</taxon>
        <taxon>Spermatophyta</taxon>
        <taxon>Magnoliopsida</taxon>
        <taxon>eudicotyledons</taxon>
        <taxon>Gunneridae</taxon>
        <taxon>Pentapetalae</taxon>
        <taxon>asterids</taxon>
        <taxon>lamiids</taxon>
        <taxon>Solanales</taxon>
        <taxon>Solanaceae</taxon>
        <taxon>Solanoideae</taxon>
        <taxon>Hyoscyameae</taxon>
        <taxon>Anisodus</taxon>
    </lineage>
</organism>
<dbReference type="GO" id="GO:0007052">
    <property type="term" value="P:mitotic spindle organization"/>
    <property type="evidence" value="ECO:0007669"/>
    <property type="project" value="TreeGrafter"/>
</dbReference>
<dbReference type="Pfam" id="PF12836">
    <property type="entry name" value="HHH_3"/>
    <property type="match status" value="1"/>
</dbReference>
<keyword evidence="4" id="KW-0067">ATP-binding</keyword>
<dbReference type="GO" id="GO:0008017">
    <property type="term" value="F:microtubule binding"/>
    <property type="evidence" value="ECO:0007669"/>
    <property type="project" value="InterPro"/>
</dbReference>
<dbReference type="InterPro" id="IPR027640">
    <property type="entry name" value="Kinesin-like_fam"/>
</dbReference>
<comment type="similarity">
    <text evidence="3">Belongs to the TRAFAC class myosin-kinesin ATPase superfamily. Kinesin family. KIN-10 subfamily.</text>
</comment>
<dbReference type="InterPro" id="IPR027417">
    <property type="entry name" value="P-loop_NTPase"/>
</dbReference>
<sequence>MDLSTPDSNRHAGPRISCRVRIFGKIRGFTEQENELSDRDSKQWVTVCRPKESHSDSSGKVTISFGDEGSRRKDVYELDNCYQQDEDNAVVFSKEVTPLISEVLSGRNASIIAYGARGSGKTHTIQGSVDKQGLAALAIAEILSQTKDAKKAVFVSFYEIFQDHVYDLLDPNHPEVQVLEDSQGKIKLKGLSKAAVDSISHFHDLSACWSAPCYSVQKTPLQMPKRSHKGLMVHIASTDDIQGSKCPNVMNFVDLAGYEDSRRSSKDGITLTESTRINKSLYAIMNVVYALNTNEKRVPYREGKLTRMLQESLGGSNHVVLLTCLNPILCQDTLYVVSLASRSCQSAGPILTSSAMKSKKHTNQQVRLMGTPLSGKKNNSACKLTGRKLFSERKATISKQDDVTSATKFKPFSENASTITSSFHKKTSQDKSNSDSSGALILSAETEIPSAFKETISCKNMEKDASPPNKAKDLEVTPEVHCDIKEIISFPDDGTVGVENKNEHVNIDKVGSPPLSARLREITNNLRLLEASTPLHILMPKQSDASQGSLGSCDIIEPKTPKTETGERTLEIVKYTSPWERFHTRSSGVKNCLVQEYLNFLNTASKEELTRIQGIGEKRATYILELREESPEPFKRLEDLQEVGLSAKEVNGLMRRMAGQLFN</sequence>
<reference evidence="6" key="1">
    <citation type="submission" date="2023-12" db="EMBL/GenBank/DDBJ databases">
        <title>Genome assembly of Anisodus tanguticus.</title>
        <authorList>
            <person name="Wang Y.-J."/>
        </authorList>
    </citation>
    <scope>NUCLEOTIDE SEQUENCE</scope>
    <source>
        <strain evidence="6">KB-2021</strain>
        <tissue evidence="6">Leaf</tissue>
    </source>
</reference>
<dbReference type="FunFam" id="1.10.150.280:FF:000003">
    <property type="entry name" value="Kinesin-like protein KIN-10C"/>
    <property type="match status" value="1"/>
</dbReference>
<dbReference type="EMBL" id="JAVYJV010000016">
    <property type="protein sequence ID" value="KAK4350857.1"/>
    <property type="molecule type" value="Genomic_DNA"/>
</dbReference>
<name>A0AAE1V0U2_9SOLA</name>
<dbReference type="Gene3D" id="3.40.850.10">
    <property type="entry name" value="Kinesin motor domain"/>
    <property type="match status" value="1"/>
</dbReference>
<evidence type="ECO:0000256" key="3">
    <source>
        <dbReference type="ARBA" id="ARBA00061615"/>
    </source>
</evidence>
<gene>
    <name evidence="6" type="ORF">RND71_030170</name>
</gene>
<dbReference type="GO" id="GO:0051231">
    <property type="term" value="P:spindle elongation"/>
    <property type="evidence" value="ECO:0007669"/>
    <property type="project" value="TreeGrafter"/>
</dbReference>
<dbReference type="GO" id="GO:0005875">
    <property type="term" value="C:microtubule associated complex"/>
    <property type="evidence" value="ECO:0007669"/>
    <property type="project" value="TreeGrafter"/>
</dbReference>
<evidence type="ECO:0000259" key="5">
    <source>
        <dbReference type="PROSITE" id="PS50067"/>
    </source>
</evidence>
<dbReference type="PROSITE" id="PS50067">
    <property type="entry name" value="KINESIN_MOTOR_2"/>
    <property type="match status" value="1"/>
</dbReference>
<protein>
    <recommendedName>
        <fullName evidence="5">Kinesin motor domain-containing protein</fullName>
    </recommendedName>
</protein>
<dbReference type="AlphaFoldDB" id="A0AAE1V0U2"/>
<dbReference type="Pfam" id="PF00225">
    <property type="entry name" value="Kinesin"/>
    <property type="match status" value="1"/>
</dbReference>
<evidence type="ECO:0000313" key="6">
    <source>
        <dbReference type="EMBL" id="KAK4350857.1"/>
    </source>
</evidence>
<keyword evidence="7" id="KW-1185">Reference proteome</keyword>